<reference evidence="2" key="1">
    <citation type="submission" date="2022-11" db="UniProtKB">
        <authorList>
            <consortium name="WormBaseParasite"/>
        </authorList>
    </citation>
    <scope>IDENTIFICATION</scope>
</reference>
<keyword evidence="1" id="KW-1185">Reference proteome</keyword>
<sequence length="302" mass="33814">MPENPSKTSNHQRLKEMMCHLTPHGATVPYNVCFDAEHSLWVASKGGLFKFNSSSDIVFDLKNDFPRKMAPYAQVVHFNSKIIYMCGEDKSDLTEFKVLSLDGTVEHQHFIDGKVQSLAVSQNGELFMTKQQTSDNESSIWRSHIDHPVAWEVFCSTFDECFQAICVFGDDILAVAVVSSPVNLYSKQSIKWVNTKDGRICGSFSCSGKDNGQVFFPRCLRGFGDLLLILDKTGRIQKFTRDGSFVEVSAKIDDYLGNGFTVRADEAIIACSGVVKDEEGRTVCDDWVESIRLDGSRWTVDT</sequence>
<evidence type="ECO:0000313" key="2">
    <source>
        <dbReference type="WBParaSite" id="Gr19_v10_g17527.t1"/>
    </source>
</evidence>
<proteinExistence type="predicted"/>
<organism evidence="1 2">
    <name type="scientific">Globodera rostochiensis</name>
    <name type="common">Golden nematode worm</name>
    <name type="synonym">Heterodera rostochiensis</name>
    <dbReference type="NCBI Taxonomy" id="31243"/>
    <lineage>
        <taxon>Eukaryota</taxon>
        <taxon>Metazoa</taxon>
        <taxon>Ecdysozoa</taxon>
        <taxon>Nematoda</taxon>
        <taxon>Chromadorea</taxon>
        <taxon>Rhabditida</taxon>
        <taxon>Tylenchina</taxon>
        <taxon>Tylenchomorpha</taxon>
        <taxon>Tylenchoidea</taxon>
        <taxon>Heteroderidae</taxon>
        <taxon>Heteroderinae</taxon>
        <taxon>Globodera</taxon>
    </lineage>
</organism>
<accession>A0A914HHE4</accession>
<dbReference type="SUPFAM" id="SSF101898">
    <property type="entry name" value="NHL repeat"/>
    <property type="match status" value="1"/>
</dbReference>
<dbReference type="WBParaSite" id="Gr19_v10_g17527.t1">
    <property type="protein sequence ID" value="Gr19_v10_g17527.t1"/>
    <property type="gene ID" value="Gr19_v10_g17527"/>
</dbReference>
<dbReference type="AlphaFoldDB" id="A0A914HHE4"/>
<evidence type="ECO:0000313" key="1">
    <source>
        <dbReference type="Proteomes" id="UP000887572"/>
    </source>
</evidence>
<dbReference type="Proteomes" id="UP000887572">
    <property type="component" value="Unplaced"/>
</dbReference>
<name>A0A914HHE4_GLORO</name>
<protein>
    <submittedName>
        <fullName evidence="2">Uncharacterized protein</fullName>
    </submittedName>
</protein>